<evidence type="ECO:0000256" key="3">
    <source>
        <dbReference type="PROSITE-ProRule" id="PRU00433"/>
    </source>
</evidence>
<evidence type="ECO:0000256" key="2">
    <source>
        <dbReference type="ARBA" id="ARBA00023004"/>
    </source>
</evidence>
<dbReference type="PANTHER" id="PTHR35889:SF3">
    <property type="entry name" value="F-BOX DOMAIN-CONTAINING PROTEIN"/>
    <property type="match status" value="1"/>
</dbReference>
<protein>
    <submittedName>
        <fullName evidence="5">DUF1553 domain-containing protein</fullName>
    </submittedName>
</protein>
<dbReference type="GO" id="GO:0046872">
    <property type="term" value="F:metal ion binding"/>
    <property type="evidence" value="ECO:0007669"/>
    <property type="project" value="UniProtKB-KW"/>
</dbReference>
<evidence type="ECO:0000259" key="4">
    <source>
        <dbReference type="PROSITE" id="PS51007"/>
    </source>
</evidence>
<reference evidence="5 6" key="1">
    <citation type="submission" date="2019-01" db="EMBL/GenBank/DDBJ databases">
        <title>Zoogloea oleivorans genome sequencing and assembly.</title>
        <authorList>
            <person name="Tancsics A."/>
            <person name="Farkas M."/>
            <person name="Kriszt B."/>
            <person name="Maroti G."/>
            <person name="Horvath B."/>
        </authorList>
    </citation>
    <scope>NUCLEOTIDE SEQUENCE [LARGE SCALE GENOMIC DNA]</scope>
    <source>
        <strain evidence="5 6">Buc</strain>
    </source>
</reference>
<dbReference type="EMBL" id="SDKK01000020">
    <property type="protein sequence ID" value="TYC54472.1"/>
    <property type="molecule type" value="Genomic_DNA"/>
</dbReference>
<keyword evidence="3" id="KW-0349">Heme</keyword>
<dbReference type="Proteomes" id="UP000389128">
    <property type="component" value="Unassembled WGS sequence"/>
</dbReference>
<dbReference type="Pfam" id="PF07587">
    <property type="entry name" value="PSD1"/>
    <property type="match status" value="1"/>
</dbReference>
<evidence type="ECO:0000256" key="1">
    <source>
        <dbReference type="ARBA" id="ARBA00022723"/>
    </source>
</evidence>
<accession>A0A6C2CM99</accession>
<dbReference type="InterPro" id="IPR022655">
    <property type="entry name" value="DUF1553"/>
</dbReference>
<dbReference type="Pfam" id="PF07583">
    <property type="entry name" value="PSCyt2"/>
    <property type="match status" value="1"/>
</dbReference>
<dbReference type="GO" id="GO:0009055">
    <property type="term" value="F:electron transfer activity"/>
    <property type="evidence" value="ECO:0007669"/>
    <property type="project" value="InterPro"/>
</dbReference>
<keyword evidence="1 3" id="KW-0479">Metal-binding</keyword>
<organism evidence="5 6">
    <name type="scientific">Zoogloea oleivorans</name>
    <dbReference type="NCBI Taxonomy" id="1552750"/>
    <lineage>
        <taxon>Bacteria</taxon>
        <taxon>Pseudomonadati</taxon>
        <taxon>Pseudomonadota</taxon>
        <taxon>Betaproteobacteria</taxon>
        <taxon>Rhodocyclales</taxon>
        <taxon>Zoogloeaceae</taxon>
        <taxon>Zoogloea</taxon>
    </lineage>
</organism>
<comment type="caution">
    <text evidence="5">The sequence shown here is derived from an EMBL/GenBank/DDBJ whole genome shotgun (WGS) entry which is preliminary data.</text>
</comment>
<dbReference type="PROSITE" id="PS51007">
    <property type="entry name" value="CYTC"/>
    <property type="match status" value="1"/>
</dbReference>
<evidence type="ECO:0000313" key="5">
    <source>
        <dbReference type="EMBL" id="TYC54472.1"/>
    </source>
</evidence>
<proteinExistence type="predicted"/>
<dbReference type="InterPro" id="IPR011444">
    <property type="entry name" value="DUF1549"/>
</dbReference>
<evidence type="ECO:0000313" key="6">
    <source>
        <dbReference type="Proteomes" id="UP000389128"/>
    </source>
</evidence>
<keyword evidence="2 3" id="KW-0408">Iron</keyword>
<dbReference type="AlphaFoldDB" id="A0A6C2CM99"/>
<dbReference type="PANTHER" id="PTHR35889">
    <property type="entry name" value="CYCLOINULO-OLIGOSACCHARIDE FRUCTANOTRANSFERASE-RELATED"/>
    <property type="match status" value="1"/>
</dbReference>
<sequence>MALESVAVVAAETSAVEVAPRRGSQSQPHWAYQPVARPATPAVKDAKWVRSPIDALVLAQLEAKDIKPSPDADRATLIRRVTLDTWGIIPTPEEVKAFVNDKSPNAYEKLVDRLLASSRYGERWGRRWLDLTRHADSDGYNTDGTRPNMWRYRDYVIKAFNDDKPYNTFIKEQLAGDELWPDRKDALVATGFLRNFPDEINARDLNLKKQEIGNDLADTISSVFLATTANCAQCHNHKFDKFTQKEYYQLQAYFANTSFRDDVTPLTGKDLSDFSTRQAKWEEATKDIRARQDALLKPYIEKAEADRVLGFVPETRESITKPEKDRNAYDRWIYHRNLWTMSGRTRNAANQMKEKDKAQYAEFEKLSAELKKFDSLKPKDPGYISTATELGSSESPPTHVLFKGIYDRKLEEVQPGLPSALSAESPKIVPTATSSGRRTAIAGWIASDSNPLTSRVLVNRVWNQYFGRGLVDTVNDFGKMGQKPVNPALLDYLADSFVKNGWSVKKLQKEILLSSVYRQSSDHREELVSIDPENKLLAYFPRQRLDAEQIRDSLLYAAGLLEEKVGGPSVYPPVPANFDNRNAWKVSDSQADQHRRSAYIFVRRNTPYPLLDTFDWANPQLVHGRREVTTTAPQALALANSDLVFEWSKALAGRVIREAGESESARLDRLYQIAFGRTPDKSEKESLLSFLDKQEKLVGTQLASGKKAVAPIGAKDAGAVKEKLEGLFKTLYGRTPDKFERATLLSYLDTQQIKTAKAASDDEGAGASAGSAAKANPARSAAFVELVHAVVNSNEFLYRL</sequence>
<dbReference type="InterPro" id="IPR009056">
    <property type="entry name" value="Cyt_c-like_dom"/>
</dbReference>
<gene>
    <name evidence="5" type="ORF">ETQ85_19030</name>
</gene>
<dbReference type="GO" id="GO:0020037">
    <property type="term" value="F:heme binding"/>
    <property type="evidence" value="ECO:0007669"/>
    <property type="project" value="InterPro"/>
</dbReference>
<dbReference type="OrthoDB" id="127107at2"/>
<name>A0A6C2CM99_9RHOO</name>
<feature type="domain" description="Cytochrome c" evidence="4">
    <location>
        <begin position="215"/>
        <end position="368"/>
    </location>
</feature>
<keyword evidence="6" id="KW-1185">Reference proteome</keyword>